<dbReference type="AlphaFoldDB" id="A0A1D8KCU3"/>
<protein>
    <submittedName>
        <fullName evidence="2">Uncharacterized protein</fullName>
    </submittedName>
</protein>
<dbReference type="RefSeq" id="WP_070074303.1">
    <property type="nucleotide sequence ID" value="NZ_CP017449.1"/>
</dbReference>
<dbReference type="Proteomes" id="UP000095342">
    <property type="component" value="Plasmid pAPV6"/>
</dbReference>
<proteinExistence type="predicted"/>
<reference evidence="2 3" key="1">
    <citation type="submission" date="2016-09" db="EMBL/GenBank/DDBJ databases">
        <title>Acidihalobacter prosperus V6 (DSM14174).</title>
        <authorList>
            <person name="Khaleque H.N."/>
            <person name="Ramsay J.P."/>
            <person name="Murphy R.J.T."/>
            <person name="Kaksonen A.H."/>
            <person name="Boxall N.J."/>
            <person name="Watkin E.L.J."/>
        </authorList>
    </citation>
    <scope>NUCLEOTIDE SEQUENCE [LARGE SCALE GENOMIC DNA]</scope>
    <source>
        <strain evidence="2 3">V6</strain>
        <plasmid evidence="3">papv6</plasmid>
    </source>
</reference>
<geneLocation type="plasmid" evidence="3">
    <name>papv6</name>
</geneLocation>
<evidence type="ECO:0000256" key="1">
    <source>
        <dbReference type="SAM" id="Phobius"/>
    </source>
</evidence>
<keyword evidence="1" id="KW-1133">Transmembrane helix</keyword>
<gene>
    <name evidence="2" type="ORF">BJI67_16200</name>
</gene>
<keyword evidence="1" id="KW-0812">Transmembrane</keyword>
<dbReference type="EMBL" id="CP017449">
    <property type="protein sequence ID" value="AOV18780.1"/>
    <property type="molecule type" value="Genomic_DNA"/>
</dbReference>
<name>A0A1D8KCU3_9GAMM</name>
<dbReference type="KEGG" id="aaeo:BJI67_16200"/>
<accession>A0A1D8KCU3</accession>
<keyword evidence="1" id="KW-0472">Membrane</keyword>
<keyword evidence="2" id="KW-0614">Plasmid</keyword>
<keyword evidence="3" id="KW-1185">Reference proteome</keyword>
<evidence type="ECO:0000313" key="2">
    <source>
        <dbReference type="EMBL" id="AOV18780.1"/>
    </source>
</evidence>
<feature type="transmembrane region" description="Helical" evidence="1">
    <location>
        <begin position="6"/>
        <end position="23"/>
    </location>
</feature>
<evidence type="ECO:0000313" key="3">
    <source>
        <dbReference type="Proteomes" id="UP000095342"/>
    </source>
</evidence>
<organism evidence="2 3">
    <name type="scientific">Acidihalobacter aeolianus</name>
    <dbReference type="NCBI Taxonomy" id="2792603"/>
    <lineage>
        <taxon>Bacteria</taxon>
        <taxon>Pseudomonadati</taxon>
        <taxon>Pseudomonadota</taxon>
        <taxon>Gammaproteobacteria</taxon>
        <taxon>Chromatiales</taxon>
        <taxon>Ectothiorhodospiraceae</taxon>
        <taxon>Acidihalobacter</taxon>
    </lineage>
</organism>
<sequence length="104" mass="11332">MGLFSISSLAVAGFIIYIIIGSTPTERITRACMPVPWTANLSVSILELIKADSDVAPTTSWFQSANYGCEFTLWRLFYQNDYNTAQKSKLASNTGVPASQGTSQ</sequence>